<protein>
    <recommendedName>
        <fullName evidence="10">Sec-independent protein translocase protein TatB</fullName>
    </recommendedName>
</protein>
<dbReference type="PANTHER" id="PTHR33162">
    <property type="entry name" value="SEC-INDEPENDENT PROTEIN TRANSLOCASE PROTEIN TATA, CHLOROPLASTIC"/>
    <property type="match status" value="1"/>
</dbReference>
<evidence type="ECO:0000256" key="3">
    <source>
        <dbReference type="ARBA" id="ARBA00022475"/>
    </source>
</evidence>
<comment type="caution">
    <text evidence="11">The sequence shown here is derived from an EMBL/GenBank/DDBJ whole genome shotgun (WGS) entry which is preliminary data.</text>
</comment>
<keyword evidence="5 10" id="KW-0812">Transmembrane</keyword>
<dbReference type="RefSeq" id="WP_284099429.1">
    <property type="nucleotide sequence ID" value="NZ_JARRAF010000003.1"/>
</dbReference>
<reference evidence="11" key="1">
    <citation type="submission" date="2023-03" db="EMBL/GenBank/DDBJ databases">
        <title>Chitinimonas shenzhenensis gen. nov., sp. nov., a novel member of family Burkholderiaceae isolated from activated sludge collected in Shen Zhen, China.</title>
        <authorList>
            <person name="Wang X."/>
        </authorList>
    </citation>
    <scope>NUCLEOTIDE SEQUENCE</scope>
    <source>
        <strain evidence="11">DQS-5</strain>
    </source>
</reference>
<comment type="function">
    <text evidence="10">Part of the twin-arginine translocation (Tat) system that transports large folded proteins containing a characteristic twin-arginine motif in their signal peptide across membranes. Together with TatC, TatB is part of a receptor directly interacting with Tat signal peptides. TatB may form an oligomeric binding site that transiently accommodates folded Tat precursor proteins before their translocation.</text>
</comment>
<name>A0ABT7DSU8_9NEIS</name>
<keyword evidence="2 10" id="KW-0813">Transport</keyword>
<evidence type="ECO:0000256" key="2">
    <source>
        <dbReference type="ARBA" id="ARBA00022448"/>
    </source>
</evidence>
<keyword evidence="9 10" id="KW-0472">Membrane</keyword>
<keyword evidence="7 10" id="KW-1133">Transmembrane helix</keyword>
<dbReference type="Pfam" id="PF02416">
    <property type="entry name" value="TatA_B_E"/>
    <property type="match status" value="1"/>
</dbReference>
<evidence type="ECO:0000256" key="4">
    <source>
        <dbReference type="ARBA" id="ARBA00022519"/>
    </source>
</evidence>
<evidence type="ECO:0000256" key="8">
    <source>
        <dbReference type="ARBA" id="ARBA00023010"/>
    </source>
</evidence>
<comment type="similarity">
    <text evidence="10">Belongs to the TatB family.</text>
</comment>
<dbReference type="InterPro" id="IPR018448">
    <property type="entry name" value="TatB"/>
</dbReference>
<dbReference type="HAMAP" id="MF_00237">
    <property type="entry name" value="TatB"/>
    <property type="match status" value="1"/>
</dbReference>
<keyword evidence="3 10" id="KW-1003">Cell membrane</keyword>
<gene>
    <name evidence="10 11" type="primary">tatB</name>
    <name evidence="11" type="ORF">PZA18_03625</name>
</gene>
<evidence type="ECO:0000313" key="11">
    <source>
        <dbReference type="EMBL" id="MDK2123140.1"/>
    </source>
</evidence>
<keyword evidence="8 10" id="KW-0811">Translocation</keyword>
<keyword evidence="4" id="KW-0997">Cell inner membrane</keyword>
<evidence type="ECO:0000256" key="10">
    <source>
        <dbReference type="HAMAP-Rule" id="MF_00237"/>
    </source>
</evidence>
<evidence type="ECO:0000256" key="1">
    <source>
        <dbReference type="ARBA" id="ARBA00004167"/>
    </source>
</evidence>
<dbReference type="Gene3D" id="1.20.5.3310">
    <property type="match status" value="1"/>
</dbReference>
<evidence type="ECO:0000256" key="5">
    <source>
        <dbReference type="ARBA" id="ARBA00022692"/>
    </source>
</evidence>
<keyword evidence="6 10" id="KW-0653">Protein transport</keyword>
<sequence>MFDFSFGEILVIGGVALIVIGPERLPKVAKTIGHIVGRAQRYVASVKADISREIELENLRKIEADMNEAGRNLTQNVEGTFHQVSASLTTPSLDTDSDEISRVNGDILLDSRETITRNSDSSSSARDRR</sequence>
<comment type="subunit">
    <text evidence="10">The Tat system comprises two distinct complexes: a TatABC complex, containing multiple copies of TatA, TatB and TatC subunits, and a separate TatA complex, containing only TatA subunits. Substrates initially bind to the TatABC complex, which probably triggers association of the separate TatA complex to form the active translocon.</text>
</comment>
<evidence type="ECO:0000313" key="12">
    <source>
        <dbReference type="Proteomes" id="UP001172778"/>
    </source>
</evidence>
<evidence type="ECO:0000256" key="9">
    <source>
        <dbReference type="ARBA" id="ARBA00023136"/>
    </source>
</evidence>
<organism evidence="11 12">
    <name type="scientific">Parachitinimonas caeni</name>
    <dbReference type="NCBI Taxonomy" id="3031301"/>
    <lineage>
        <taxon>Bacteria</taxon>
        <taxon>Pseudomonadati</taxon>
        <taxon>Pseudomonadota</taxon>
        <taxon>Betaproteobacteria</taxon>
        <taxon>Neisseriales</taxon>
        <taxon>Chitinibacteraceae</taxon>
        <taxon>Parachitinimonas</taxon>
    </lineage>
</organism>
<comment type="subcellular location">
    <subcellularLocation>
        <location evidence="10">Cell membrane</location>
        <topology evidence="10">Single-pass membrane protein</topology>
    </subcellularLocation>
    <subcellularLocation>
        <location evidence="1">Membrane</location>
        <topology evidence="1">Single-pass membrane protein</topology>
    </subcellularLocation>
</comment>
<keyword evidence="12" id="KW-1185">Reference proteome</keyword>
<dbReference type="PRINTS" id="PR01506">
    <property type="entry name" value="TATBPROTEIN"/>
</dbReference>
<accession>A0ABT7DSU8</accession>
<evidence type="ECO:0000256" key="6">
    <source>
        <dbReference type="ARBA" id="ARBA00022927"/>
    </source>
</evidence>
<proteinExistence type="inferred from homology"/>
<dbReference type="PANTHER" id="PTHR33162:SF1">
    <property type="entry name" value="SEC-INDEPENDENT PROTEIN TRANSLOCASE PROTEIN TATA, CHLOROPLASTIC"/>
    <property type="match status" value="1"/>
</dbReference>
<dbReference type="Proteomes" id="UP001172778">
    <property type="component" value="Unassembled WGS sequence"/>
</dbReference>
<evidence type="ECO:0000256" key="7">
    <source>
        <dbReference type="ARBA" id="ARBA00022989"/>
    </source>
</evidence>
<dbReference type="InterPro" id="IPR003369">
    <property type="entry name" value="TatA/B/E"/>
</dbReference>
<dbReference type="NCBIfam" id="TIGR01410">
    <property type="entry name" value="tatB"/>
    <property type="match status" value="1"/>
</dbReference>
<dbReference type="EMBL" id="JARRAF010000003">
    <property type="protein sequence ID" value="MDK2123140.1"/>
    <property type="molecule type" value="Genomic_DNA"/>
</dbReference>